<gene>
    <name evidence="4" type="ORF">L484_027833</name>
</gene>
<dbReference type="GO" id="GO:0005634">
    <property type="term" value="C:nucleus"/>
    <property type="evidence" value="ECO:0007669"/>
    <property type="project" value="TreeGrafter"/>
</dbReference>
<dbReference type="InterPro" id="IPR027038">
    <property type="entry name" value="RanGap"/>
</dbReference>
<keyword evidence="5" id="KW-1185">Reference proteome</keyword>
<dbReference type="FunFam" id="3.80.10.10:FF:000933">
    <property type="entry name" value="RNI-like superfamily protein"/>
    <property type="match status" value="1"/>
</dbReference>
<evidence type="ECO:0000313" key="5">
    <source>
        <dbReference type="Proteomes" id="UP000030645"/>
    </source>
</evidence>
<dbReference type="SMART" id="SM00368">
    <property type="entry name" value="LRR_RI"/>
    <property type="match status" value="13"/>
</dbReference>
<dbReference type="AlphaFoldDB" id="W9RCZ5"/>
<reference evidence="5" key="1">
    <citation type="submission" date="2013-01" db="EMBL/GenBank/DDBJ databases">
        <title>Draft Genome Sequence of a Mulberry Tree, Morus notabilis C.K. Schneid.</title>
        <authorList>
            <person name="He N."/>
            <person name="Zhao S."/>
        </authorList>
    </citation>
    <scope>NUCLEOTIDE SEQUENCE</scope>
</reference>
<dbReference type="GO" id="GO:0031267">
    <property type="term" value="F:small GTPase binding"/>
    <property type="evidence" value="ECO:0007669"/>
    <property type="project" value="TreeGrafter"/>
</dbReference>
<evidence type="ECO:0000313" key="4">
    <source>
        <dbReference type="EMBL" id="EXB82652.1"/>
    </source>
</evidence>
<dbReference type="Pfam" id="PF13516">
    <property type="entry name" value="LRR_6"/>
    <property type="match status" value="11"/>
</dbReference>
<dbReference type="InterPro" id="IPR001611">
    <property type="entry name" value="Leu-rich_rpt"/>
</dbReference>
<dbReference type="GO" id="GO:0005096">
    <property type="term" value="F:GTPase activator activity"/>
    <property type="evidence" value="ECO:0007669"/>
    <property type="project" value="UniProtKB-KW"/>
</dbReference>
<dbReference type="GO" id="GO:0005829">
    <property type="term" value="C:cytosol"/>
    <property type="evidence" value="ECO:0007669"/>
    <property type="project" value="TreeGrafter"/>
</dbReference>
<dbReference type="GO" id="GO:0048471">
    <property type="term" value="C:perinuclear region of cytoplasm"/>
    <property type="evidence" value="ECO:0007669"/>
    <property type="project" value="TreeGrafter"/>
</dbReference>
<dbReference type="Gene3D" id="3.80.10.10">
    <property type="entry name" value="Ribonuclease Inhibitor"/>
    <property type="match status" value="5"/>
</dbReference>
<protein>
    <recommendedName>
        <fullName evidence="6">Protein NLRC3</fullName>
    </recommendedName>
</protein>
<proteinExistence type="predicted"/>
<dbReference type="EMBL" id="KE344869">
    <property type="protein sequence ID" value="EXB82652.1"/>
    <property type="molecule type" value="Genomic_DNA"/>
</dbReference>
<keyword evidence="3" id="KW-0677">Repeat</keyword>
<evidence type="ECO:0000256" key="1">
    <source>
        <dbReference type="ARBA" id="ARBA00022468"/>
    </source>
</evidence>
<dbReference type="SUPFAM" id="SSF52047">
    <property type="entry name" value="RNI-like"/>
    <property type="match status" value="2"/>
</dbReference>
<organism evidence="4 5">
    <name type="scientific">Morus notabilis</name>
    <dbReference type="NCBI Taxonomy" id="981085"/>
    <lineage>
        <taxon>Eukaryota</taxon>
        <taxon>Viridiplantae</taxon>
        <taxon>Streptophyta</taxon>
        <taxon>Embryophyta</taxon>
        <taxon>Tracheophyta</taxon>
        <taxon>Spermatophyta</taxon>
        <taxon>Magnoliopsida</taxon>
        <taxon>eudicotyledons</taxon>
        <taxon>Gunneridae</taxon>
        <taxon>Pentapetalae</taxon>
        <taxon>rosids</taxon>
        <taxon>fabids</taxon>
        <taxon>Rosales</taxon>
        <taxon>Moraceae</taxon>
        <taxon>Moreae</taxon>
        <taxon>Morus</taxon>
    </lineage>
</organism>
<evidence type="ECO:0000256" key="3">
    <source>
        <dbReference type="ARBA" id="ARBA00022737"/>
    </source>
</evidence>
<dbReference type="eggNOG" id="KOG4308">
    <property type="taxonomic scope" value="Eukaryota"/>
</dbReference>
<dbReference type="PANTHER" id="PTHR24113:SF12">
    <property type="entry name" value="RAN GTPASE-ACTIVATING PROTEIN 1"/>
    <property type="match status" value="1"/>
</dbReference>
<name>W9RCZ5_9ROSA</name>
<keyword evidence="2" id="KW-0433">Leucine-rich repeat</keyword>
<keyword evidence="1" id="KW-0343">GTPase activation</keyword>
<accession>W9RCZ5</accession>
<dbReference type="PANTHER" id="PTHR24113">
    <property type="entry name" value="RAN GTPASE-ACTIVATING PROTEIN 1"/>
    <property type="match status" value="1"/>
</dbReference>
<sequence>MGSTSAISLCSLPKISLRSQTHKQRLEALQALGGPCSNFPTALSLRRKRGLRLRSLAVKVSASSRADGGSRRSVSARRVYRQSQSESPLSVAPLQQVASVAVPAGLFLAVTFVLWKVVEKLLTPKSKRATNVEEKTSAQGLKWSFAPGTNLLSGLSAKIDRESKERLNEFAKELRAFSVVDMSGCNFSDEGLIFLAERLAYNQTLEGVSFAGNGITATGLKAFDGILQSNIMLKTLDLSGNPIGDEGAKCLSDILVDNTGITKLQLNSTNLGDEGAKAIAEMLKKNSTLRFVELNNNMIDYAGFTSLAGALLENKTLRYIQLNGNYGGALGANALAKGLEGNKSLRELHLHGNSIGDEGIRALMSGLSQHKGKITRLEIGNNSISAKGAFHVAEYVKKSKSLLVLNISMNDIGDEGAERIGDALKENRSIKSIDVAGNNIQVKGVTSIAQTLKDNSVVTTLEIGYNPIGPEGAKVLSDVLKFHGNINNLKLGWCQIGAKGAEAIADMLKYNSTLSYLDLRGNGLRDEGAICLARSLKVVNEALTTLDLGFNEIRDDGAFAIAQALKANEDVRITSLNLSRNLMTKFGQSALTDARDHVYEMTEKEVEVSSEAQIEDKEESQVVVKGPNRRLLPFLDCEGLCKVRCSKHSRQNVCKRACGTCCDRCKCVPPGTAGNREMCGTCYTDMTTHGNRPKCP</sequence>
<dbReference type="Proteomes" id="UP000030645">
    <property type="component" value="Unassembled WGS sequence"/>
</dbReference>
<dbReference type="STRING" id="981085.W9RCZ5"/>
<dbReference type="FunFam" id="3.80.10.10:FF:001374">
    <property type="entry name" value="RNI-like superfamily protein"/>
    <property type="match status" value="1"/>
</dbReference>
<dbReference type="GO" id="GO:0006913">
    <property type="term" value="P:nucleocytoplasmic transport"/>
    <property type="evidence" value="ECO:0007669"/>
    <property type="project" value="TreeGrafter"/>
</dbReference>
<dbReference type="Pfam" id="PF02704">
    <property type="entry name" value="GASA"/>
    <property type="match status" value="1"/>
</dbReference>
<dbReference type="InterPro" id="IPR003854">
    <property type="entry name" value="GASA"/>
</dbReference>
<evidence type="ECO:0000256" key="2">
    <source>
        <dbReference type="ARBA" id="ARBA00022614"/>
    </source>
</evidence>
<evidence type="ECO:0008006" key="6">
    <source>
        <dbReference type="Google" id="ProtNLM"/>
    </source>
</evidence>
<dbReference type="InterPro" id="IPR032675">
    <property type="entry name" value="LRR_dom_sf"/>
</dbReference>